<evidence type="ECO:0000256" key="5">
    <source>
        <dbReference type="ARBA" id="ARBA00023001"/>
    </source>
</evidence>
<evidence type="ECO:0000256" key="7">
    <source>
        <dbReference type="ARBA" id="ARBA00023326"/>
    </source>
</evidence>
<dbReference type="Gene3D" id="1.50.10.10">
    <property type="match status" value="1"/>
</dbReference>
<keyword evidence="7" id="KW-0624">Polysaccharide degradation</keyword>
<dbReference type="InterPro" id="IPR008928">
    <property type="entry name" value="6-hairpin_glycosidase_sf"/>
</dbReference>
<protein>
    <recommendedName>
        <fullName evidence="3">cellulase</fullName>
        <ecNumber evidence="3">3.2.1.4</ecNumber>
    </recommendedName>
</protein>
<keyword evidence="8" id="KW-0732">Signal</keyword>
<keyword evidence="7" id="KW-0119">Carbohydrate metabolism</keyword>
<keyword evidence="4" id="KW-0378">Hydrolase</keyword>
<comment type="similarity">
    <text evidence="2">Belongs to the glycosyl hydrolase 8 (cellulase D) family.</text>
</comment>
<dbReference type="PRINTS" id="PR00735">
    <property type="entry name" value="GLHYDRLASE8"/>
</dbReference>
<reference evidence="9 10" key="1">
    <citation type="submission" date="2018-05" db="EMBL/GenBank/DDBJ databases">
        <title>Comparative genomic sequence analysis between strain HN4 and CCM 8460T (Falsochrobactrum ovis) will provide more evidence to prove that HN4 is a new species of Falsochrobactrum.</title>
        <authorList>
            <person name="Lyu W."/>
            <person name="Sun L."/>
            <person name="Yao L."/>
        </authorList>
    </citation>
    <scope>NUCLEOTIDE SEQUENCE [LARGE SCALE GENOMIC DNA]</scope>
    <source>
        <strain evidence="9 10">HN4</strain>
    </source>
</reference>
<dbReference type="GO" id="GO:0030245">
    <property type="term" value="P:cellulose catabolic process"/>
    <property type="evidence" value="ECO:0007669"/>
    <property type="project" value="UniProtKB-KW"/>
</dbReference>
<keyword evidence="6" id="KW-0326">Glycosidase</keyword>
<dbReference type="OrthoDB" id="9766708at2"/>
<dbReference type="AlphaFoldDB" id="A0A316J6Q6"/>
<proteinExistence type="inferred from homology"/>
<dbReference type="EMBL" id="QGDB01000004">
    <property type="protein sequence ID" value="PWL17547.1"/>
    <property type="molecule type" value="Genomic_DNA"/>
</dbReference>
<dbReference type="SUPFAM" id="SSF48208">
    <property type="entry name" value="Six-hairpin glycosidases"/>
    <property type="match status" value="1"/>
</dbReference>
<evidence type="ECO:0000256" key="1">
    <source>
        <dbReference type="ARBA" id="ARBA00000966"/>
    </source>
</evidence>
<dbReference type="InterPro" id="IPR012341">
    <property type="entry name" value="6hp_glycosidase-like_sf"/>
</dbReference>
<keyword evidence="5" id="KW-0136">Cellulose degradation</keyword>
<feature type="signal peptide" evidence="8">
    <location>
        <begin position="1"/>
        <end position="28"/>
    </location>
</feature>
<feature type="chain" id="PRO_5016343713" description="cellulase" evidence="8">
    <location>
        <begin position="29"/>
        <end position="363"/>
    </location>
</feature>
<evidence type="ECO:0000256" key="2">
    <source>
        <dbReference type="ARBA" id="ARBA00009209"/>
    </source>
</evidence>
<dbReference type="Pfam" id="PF01270">
    <property type="entry name" value="Glyco_hydro_8"/>
    <property type="match status" value="1"/>
</dbReference>
<dbReference type="GO" id="GO:0008810">
    <property type="term" value="F:cellulase activity"/>
    <property type="evidence" value="ECO:0007669"/>
    <property type="project" value="UniProtKB-EC"/>
</dbReference>
<dbReference type="EC" id="3.2.1.4" evidence="3"/>
<evidence type="ECO:0000256" key="8">
    <source>
        <dbReference type="SAM" id="SignalP"/>
    </source>
</evidence>
<name>A0A316J6Q6_9HYPH</name>
<accession>A0A316J6Q6</accession>
<keyword evidence="10" id="KW-1185">Reference proteome</keyword>
<sequence length="363" mass="39868">MMINRMFPVCILRILTILLFCMGHKAVANDSPDQIMSLQAPTISASEWSAYAGRFLSENGRIIDDANGNISHSEGQGYGLLLAVLADRRADFELIWRFTETELLIRRDGLAAWKWDPIARPHITDTNNASDGDILIAYALALAAHKWQNEIYWDKAATIAGSILKKQVIEHNGQTILLPAMRGFSPEERSDGPIVNLSYWIFEALPVLNQLYPSTLWEKLGKDGVELLGEARFGSKGLPADWTSIEGKPQPASGFPDEFGYNSLRIVLYLVRAGSGKDVITQQLAKAMRGADGDVELVKLSSGKSTASLSDAGYKVIPELADCIQSGTRLSPALSTFAPTSYYPSTLHLLALSFARQNHPECL</sequence>
<comment type="caution">
    <text evidence="9">The sequence shown here is derived from an EMBL/GenBank/DDBJ whole genome shotgun (WGS) entry which is preliminary data.</text>
</comment>
<evidence type="ECO:0000313" key="9">
    <source>
        <dbReference type="EMBL" id="PWL17547.1"/>
    </source>
</evidence>
<evidence type="ECO:0000256" key="3">
    <source>
        <dbReference type="ARBA" id="ARBA00012601"/>
    </source>
</evidence>
<dbReference type="RefSeq" id="WP_109707070.1">
    <property type="nucleotide sequence ID" value="NZ_QGDB01000004.1"/>
</dbReference>
<evidence type="ECO:0000256" key="6">
    <source>
        <dbReference type="ARBA" id="ARBA00023295"/>
    </source>
</evidence>
<evidence type="ECO:0000256" key="4">
    <source>
        <dbReference type="ARBA" id="ARBA00022801"/>
    </source>
</evidence>
<dbReference type="InterPro" id="IPR002037">
    <property type="entry name" value="Glyco_hydro_8"/>
</dbReference>
<gene>
    <name evidence="9" type="ORF">DKP76_12350</name>
</gene>
<comment type="catalytic activity">
    <reaction evidence="1">
        <text>Endohydrolysis of (1-&gt;4)-beta-D-glucosidic linkages in cellulose, lichenin and cereal beta-D-glucans.</text>
        <dbReference type="EC" id="3.2.1.4"/>
    </reaction>
</comment>
<evidence type="ECO:0000313" key="10">
    <source>
        <dbReference type="Proteomes" id="UP000245865"/>
    </source>
</evidence>
<dbReference type="Proteomes" id="UP000245865">
    <property type="component" value="Unassembled WGS sequence"/>
</dbReference>
<organism evidence="9 10">
    <name type="scientific">Falsochrobactrum shanghaiense</name>
    <dbReference type="NCBI Taxonomy" id="2201899"/>
    <lineage>
        <taxon>Bacteria</taxon>
        <taxon>Pseudomonadati</taxon>
        <taxon>Pseudomonadota</taxon>
        <taxon>Alphaproteobacteria</taxon>
        <taxon>Hyphomicrobiales</taxon>
        <taxon>Brucellaceae</taxon>
        <taxon>Falsochrobactrum</taxon>
    </lineage>
</organism>